<evidence type="ECO:0000256" key="1">
    <source>
        <dbReference type="ARBA" id="ARBA00009023"/>
    </source>
</evidence>
<evidence type="ECO:0000256" key="3">
    <source>
        <dbReference type="ARBA" id="ARBA00022729"/>
    </source>
</evidence>
<comment type="caution">
    <text evidence="4">The sequence shown here is derived from an EMBL/GenBank/DDBJ whole genome shotgun (WGS) entry which is preliminary data.</text>
</comment>
<evidence type="ECO:0000313" key="4">
    <source>
        <dbReference type="EMBL" id="TSE28931.1"/>
    </source>
</evidence>
<organism evidence="4 5">
    <name type="scientific">Tepidimonas taiwanensis</name>
    <dbReference type="NCBI Taxonomy" id="307486"/>
    <lineage>
        <taxon>Bacteria</taxon>
        <taxon>Pseudomonadati</taxon>
        <taxon>Pseudomonadota</taxon>
        <taxon>Betaproteobacteria</taxon>
        <taxon>Burkholderiales</taxon>
        <taxon>Tepidimonas</taxon>
    </lineage>
</organism>
<dbReference type="PANTHER" id="PTHR33376:SF7">
    <property type="entry name" value="C4-DICARBOXYLATE-BINDING PROTEIN DCTB"/>
    <property type="match status" value="1"/>
</dbReference>
<gene>
    <name evidence="4" type="primary">dctP_1</name>
    <name evidence="4" type="ORF">Ttaiw_02458</name>
</gene>
<comment type="similarity">
    <text evidence="1">Belongs to the bacterial solute-binding protein 7 family.</text>
</comment>
<dbReference type="InterPro" id="IPR004682">
    <property type="entry name" value="TRAP_DctP"/>
</dbReference>
<dbReference type="AlphaFoldDB" id="A0A554WZD1"/>
<sequence>MVAPHGSRGLTRRRWTVAVGVAGVVGPAVLRAQPRLRLRLAHVVAPDTPKGLMATRLQALLAQRSEGAVVLDVYPNGSLYSDADELEALQWGAVELLIPSLSKFGRLGTAVFELFDLPFLFADRAAVRRVVEGEWARELFEPLQRHGLLGLGFLDNGFKHMSARTHPLREPRDYRGLRMRVQPSLTIAAQMRALGAYPVMMDFAATRHALARGVVDGTENPLTNFWSGRMHEVQRHLTLSAHGYLGYAVVANATFWAHLPQPERRLIEVALADAIAFGNAMALQQEQRALQALRDDGRIQLHYPSPEEREALRQAMAPADDALAARIGPRWVRAMRERAQA</sequence>
<proteinExistence type="inferred from homology"/>
<dbReference type="PIRSF" id="PIRSF006470">
    <property type="entry name" value="DctB"/>
    <property type="match status" value="1"/>
</dbReference>
<dbReference type="RefSeq" id="WP_052231374.1">
    <property type="nucleotide sequence ID" value="NZ_CP083911.1"/>
</dbReference>
<dbReference type="NCBIfam" id="NF037995">
    <property type="entry name" value="TRAP_S1"/>
    <property type="match status" value="1"/>
</dbReference>
<dbReference type="InterPro" id="IPR038404">
    <property type="entry name" value="TRAP_DctP_sf"/>
</dbReference>
<keyword evidence="2" id="KW-0813">Transport</keyword>
<dbReference type="Pfam" id="PF03480">
    <property type="entry name" value="DctP"/>
    <property type="match status" value="1"/>
</dbReference>
<dbReference type="EMBL" id="VJOM01000043">
    <property type="protein sequence ID" value="TSE28931.1"/>
    <property type="molecule type" value="Genomic_DNA"/>
</dbReference>
<dbReference type="GO" id="GO:0055085">
    <property type="term" value="P:transmembrane transport"/>
    <property type="evidence" value="ECO:0007669"/>
    <property type="project" value="InterPro"/>
</dbReference>
<dbReference type="Gene3D" id="3.40.190.170">
    <property type="entry name" value="Bacterial extracellular solute-binding protein, family 7"/>
    <property type="match status" value="1"/>
</dbReference>
<keyword evidence="3" id="KW-0732">Signal</keyword>
<evidence type="ECO:0000313" key="5">
    <source>
        <dbReference type="Proteomes" id="UP000317763"/>
    </source>
</evidence>
<dbReference type="OrthoDB" id="9794826at2"/>
<dbReference type="NCBIfam" id="TIGR00787">
    <property type="entry name" value="dctP"/>
    <property type="match status" value="1"/>
</dbReference>
<dbReference type="InterPro" id="IPR018389">
    <property type="entry name" value="DctP_fam"/>
</dbReference>
<dbReference type="Proteomes" id="UP000317763">
    <property type="component" value="Unassembled WGS sequence"/>
</dbReference>
<reference evidence="4 5" key="1">
    <citation type="submission" date="2019-07" db="EMBL/GenBank/DDBJ databases">
        <title>Tepidimonas taiwanensis I1-1 draft genome.</title>
        <authorList>
            <person name="Da Costa M.S."/>
            <person name="Froufe H.J.C."/>
            <person name="Egas C."/>
            <person name="Albuquerque L."/>
        </authorList>
    </citation>
    <scope>NUCLEOTIDE SEQUENCE [LARGE SCALE GENOMIC DNA]</scope>
    <source>
        <strain evidence="4 5">I1-1</strain>
    </source>
</reference>
<accession>A0A554WZD1</accession>
<protein>
    <submittedName>
        <fullName evidence="4">C4-dicarboxylate-binding periplasmic protein DctP</fullName>
    </submittedName>
</protein>
<evidence type="ECO:0000256" key="2">
    <source>
        <dbReference type="ARBA" id="ARBA00022448"/>
    </source>
</evidence>
<name>A0A554WZD1_9BURK</name>
<keyword evidence="5" id="KW-1185">Reference proteome</keyword>
<dbReference type="STRING" id="307486.GCA_000807215_00324"/>
<dbReference type="GO" id="GO:0030288">
    <property type="term" value="C:outer membrane-bounded periplasmic space"/>
    <property type="evidence" value="ECO:0007669"/>
    <property type="project" value="InterPro"/>
</dbReference>
<dbReference type="PANTHER" id="PTHR33376">
    <property type="match status" value="1"/>
</dbReference>